<keyword evidence="8" id="KW-1185">Reference proteome</keyword>
<dbReference type="SUPFAM" id="SSF49464">
    <property type="entry name" value="Carboxypeptidase regulatory domain-like"/>
    <property type="match status" value="1"/>
</dbReference>
<evidence type="ECO:0000256" key="2">
    <source>
        <dbReference type="ARBA" id="ARBA00023136"/>
    </source>
</evidence>
<evidence type="ECO:0000256" key="5">
    <source>
        <dbReference type="SAM" id="SignalP"/>
    </source>
</evidence>
<proteinExistence type="predicted"/>
<dbReference type="Pfam" id="PF13620">
    <property type="entry name" value="CarboxypepD_reg"/>
    <property type="match status" value="1"/>
</dbReference>
<evidence type="ECO:0000259" key="6">
    <source>
        <dbReference type="Pfam" id="PF25183"/>
    </source>
</evidence>
<name>G8NP27_GRAMM</name>
<feature type="domain" description="TonB-dependent transporter Oar-like beta-barrel" evidence="6">
    <location>
        <begin position="242"/>
        <end position="330"/>
    </location>
</feature>
<dbReference type="HOGENOM" id="CLU_006298_0_0_0"/>
<feature type="signal peptide" evidence="5">
    <location>
        <begin position="1"/>
        <end position="28"/>
    </location>
</feature>
<dbReference type="GO" id="GO:0009279">
    <property type="term" value="C:cell outer membrane"/>
    <property type="evidence" value="ECO:0007669"/>
    <property type="project" value="UniProtKB-SubCell"/>
</dbReference>
<dbReference type="Proteomes" id="UP000007113">
    <property type="component" value="Chromosome"/>
</dbReference>
<feature type="region of interest" description="Disordered" evidence="4">
    <location>
        <begin position="582"/>
        <end position="602"/>
    </location>
</feature>
<dbReference type="AlphaFoldDB" id="G8NP27"/>
<protein>
    <recommendedName>
        <fullName evidence="6">TonB-dependent transporter Oar-like beta-barrel domain-containing protein</fullName>
    </recommendedName>
</protein>
<evidence type="ECO:0000313" key="7">
    <source>
        <dbReference type="EMBL" id="AEU37131.1"/>
    </source>
</evidence>
<dbReference type="InterPro" id="IPR036942">
    <property type="entry name" value="Beta-barrel_TonB_sf"/>
</dbReference>
<dbReference type="RefSeq" id="WP_014266008.1">
    <property type="nucleotide sequence ID" value="NC_016631.1"/>
</dbReference>
<feature type="chain" id="PRO_5003512707" description="TonB-dependent transporter Oar-like beta-barrel domain-containing protein" evidence="5">
    <location>
        <begin position="29"/>
        <end position="1003"/>
    </location>
</feature>
<dbReference type="KEGG" id="gma:AciX8_2826"/>
<dbReference type="SUPFAM" id="SSF56935">
    <property type="entry name" value="Porins"/>
    <property type="match status" value="1"/>
</dbReference>
<dbReference type="Gene3D" id="2.40.170.20">
    <property type="entry name" value="TonB-dependent receptor, beta-barrel domain"/>
    <property type="match status" value="1"/>
</dbReference>
<dbReference type="STRING" id="682795.AciX8_2826"/>
<evidence type="ECO:0000256" key="4">
    <source>
        <dbReference type="SAM" id="MobiDB-lite"/>
    </source>
</evidence>
<evidence type="ECO:0000256" key="3">
    <source>
        <dbReference type="ARBA" id="ARBA00023237"/>
    </source>
</evidence>
<dbReference type="eggNOG" id="COG4773">
    <property type="taxonomic scope" value="Bacteria"/>
</dbReference>
<keyword evidence="3" id="KW-0998">Cell outer membrane</keyword>
<reference evidence="7 8" key="1">
    <citation type="submission" date="2011-11" db="EMBL/GenBank/DDBJ databases">
        <title>Complete sequence of Granulicella mallensis MP5ACTX8.</title>
        <authorList>
            <consortium name="US DOE Joint Genome Institute"/>
            <person name="Lucas S."/>
            <person name="Copeland A."/>
            <person name="Lapidus A."/>
            <person name="Cheng J.-F."/>
            <person name="Goodwin L."/>
            <person name="Pitluck S."/>
            <person name="Peters L."/>
            <person name="Lu M."/>
            <person name="Detter J.C."/>
            <person name="Han C."/>
            <person name="Tapia R."/>
            <person name="Land M."/>
            <person name="Hauser L."/>
            <person name="Kyrpides N."/>
            <person name="Ivanova N."/>
            <person name="Mikhailova N."/>
            <person name="Pagani I."/>
            <person name="Rawat S."/>
            <person name="Mannisto M."/>
            <person name="Haggblom M."/>
            <person name="Woyke T."/>
        </authorList>
    </citation>
    <scope>NUCLEOTIDE SEQUENCE [LARGE SCALE GENOMIC DNA]</scope>
    <source>
        <strain evidence="8">ATCC BAA-1857 / DSM 23137 / MP5ACTX8</strain>
    </source>
</reference>
<accession>G8NP27</accession>
<comment type="subcellular location">
    <subcellularLocation>
        <location evidence="1">Cell outer membrane</location>
    </subcellularLocation>
</comment>
<feature type="domain" description="TonB-dependent transporter Oar-like beta-barrel" evidence="6">
    <location>
        <begin position="334"/>
        <end position="989"/>
    </location>
</feature>
<sequence>MTVLKLRRGILVALALVFCLNGAVAMHAQSGQADVQGVVTDVSGSIVVKAQVVLTNTDNGEKRTVTTASDGRYSIPTVAPGHYSLTITAPTFSPETINGLVIQLDNHVNQNVTLQAGNATQSITVQSAVPAVDTTSYDVGGVVEQAQIEDLPIQNRQYLALALLTPGTTQAASRSFYSNVQSGGGVYYYANGFYWDGVSNQQTEEGDPRQNIPEDSVAEFKTYTASMPADLGWAMGGFTTVVSKSGTNKIHGDVFEYYRDTALTADTSFDKATELAEHTGSPLYKRNQWGGSIGGPILKDRIHYYGAFERTQATTSWTLFEPAGSAAAADYASLLGTFQHPSHDQLLTVRVDDDLKPNQQLFFRYSQEWQLSTANGCGGQTTAYCYDGEFPRKAYVVGHTWEPKPNMVNEARFQYAYISYELGPYNTPIPTKPEQLANPIYSQNVSLAYDFPSLSFGHNYAAVGVESRWQVNDSLTIQKGAHSIKIGADVSYIPYIDSDDLNLNGTYTFLTDQPFDDTPATEAKLSNPYQFTQNAIPQIFYLPSTQQSYFVEDSWRVKPNLTVNAGLRYDLQRGASFLDTYTPNTTTEPVIPGEGNPHDRGDYHNVGPRVGVSWDPFKKGNDVIRAGYGIYYNFIQTELQESEKLNFKNCNISLTTGIAPAGTPPNHVLPYPNPYNGLSVTDYCSTTPLTVATLSPYLQNPYMHQFSLGYSRQLGKDLSLSVDGLYNRGLRDYKIYDLNIPANYPANTARPDPTFYQINQNASTSANEYKGFYVKFDKRLSHRYMYTASYALSSSHDNNPHQAPTNYNNLGEDWGPAQFDQRNALVLSGSVDLPYRIQVGGIYSLRSNLPFSVTTSTLSPNMFPVNTNADGTAQYVPGTTRDQGNRGINYAAINAYRADLDANVNPYMSACRSGVAPGTGSCLSTNLGPKSIASTGYNDFDLHISVIAYKHNSLQLKIVGQAFDLFGTENNLTINTAPTTNSFGAATSGNNVQIGELAAQFSF</sequence>
<organism evidence="7 8">
    <name type="scientific">Granulicella mallensis (strain ATCC BAA-1857 / DSM 23137 / MP5ACTX8)</name>
    <dbReference type="NCBI Taxonomy" id="682795"/>
    <lineage>
        <taxon>Bacteria</taxon>
        <taxon>Pseudomonadati</taxon>
        <taxon>Acidobacteriota</taxon>
        <taxon>Terriglobia</taxon>
        <taxon>Terriglobales</taxon>
        <taxon>Acidobacteriaceae</taxon>
        <taxon>Granulicella</taxon>
    </lineage>
</organism>
<evidence type="ECO:0000256" key="1">
    <source>
        <dbReference type="ARBA" id="ARBA00004442"/>
    </source>
</evidence>
<evidence type="ECO:0000313" key="8">
    <source>
        <dbReference type="Proteomes" id="UP000007113"/>
    </source>
</evidence>
<dbReference type="InterPro" id="IPR057601">
    <property type="entry name" value="Oar-like_b-barrel"/>
</dbReference>
<dbReference type="EMBL" id="CP003130">
    <property type="protein sequence ID" value="AEU37131.1"/>
    <property type="molecule type" value="Genomic_DNA"/>
</dbReference>
<keyword evidence="5" id="KW-0732">Signal</keyword>
<dbReference type="Pfam" id="PF25183">
    <property type="entry name" value="OMP_b-brl_4"/>
    <property type="match status" value="2"/>
</dbReference>
<dbReference type="Gene3D" id="2.60.40.1120">
    <property type="entry name" value="Carboxypeptidase-like, regulatory domain"/>
    <property type="match status" value="1"/>
</dbReference>
<dbReference type="InterPro" id="IPR008969">
    <property type="entry name" value="CarboxyPept-like_regulatory"/>
</dbReference>
<gene>
    <name evidence="7" type="ordered locus">AciX8_2826</name>
</gene>
<dbReference type="OrthoDB" id="97893at2"/>
<keyword evidence="2" id="KW-0472">Membrane</keyword>